<gene>
    <name evidence="1" type="ORF">NA56DRAFT_660276</name>
</gene>
<dbReference type="Proteomes" id="UP000235672">
    <property type="component" value="Unassembled WGS sequence"/>
</dbReference>
<evidence type="ECO:0000313" key="1">
    <source>
        <dbReference type="EMBL" id="PMD20018.1"/>
    </source>
</evidence>
<accession>A0A2J6Q180</accession>
<dbReference type="OrthoDB" id="3565383at2759"/>
<keyword evidence="2" id="KW-1185">Reference proteome</keyword>
<reference evidence="1 2" key="1">
    <citation type="submission" date="2016-05" db="EMBL/GenBank/DDBJ databases">
        <title>A degradative enzymes factory behind the ericoid mycorrhizal symbiosis.</title>
        <authorList>
            <consortium name="DOE Joint Genome Institute"/>
            <person name="Martino E."/>
            <person name="Morin E."/>
            <person name="Grelet G."/>
            <person name="Kuo A."/>
            <person name="Kohler A."/>
            <person name="Daghino S."/>
            <person name="Barry K."/>
            <person name="Choi C."/>
            <person name="Cichocki N."/>
            <person name="Clum A."/>
            <person name="Copeland A."/>
            <person name="Hainaut M."/>
            <person name="Haridas S."/>
            <person name="Labutti K."/>
            <person name="Lindquist E."/>
            <person name="Lipzen A."/>
            <person name="Khouja H.-R."/>
            <person name="Murat C."/>
            <person name="Ohm R."/>
            <person name="Olson A."/>
            <person name="Spatafora J."/>
            <person name="Veneault-Fourrey C."/>
            <person name="Henrissat B."/>
            <person name="Grigoriev I."/>
            <person name="Martin F."/>
            <person name="Perotto S."/>
        </authorList>
    </citation>
    <scope>NUCLEOTIDE SEQUENCE [LARGE SCALE GENOMIC DNA]</scope>
    <source>
        <strain evidence="1 2">UAMH 7357</strain>
    </source>
</reference>
<organism evidence="1 2">
    <name type="scientific">Hyaloscypha hepaticicola</name>
    <dbReference type="NCBI Taxonomy" id="2082293"/>
    <lineage>
        <taxon>Eukaryota</taxon>
        <taxon>Fungi</taxon>
        <taxon>Dikarya</taxon>
        <taxon>Ascomycota</taxon>
        <taxon>Pezizomycotina</taxon>
        <taxon>Leotiomycetes</taxon>
        <taxon>Helotiales</taxon>
        <taxon>Hyaloscyphaceae</taxon>
        <taxon>Hyaloscypha</taxon>
    </lineage>
</organism>
<dbReference type="EMBL" id="KZ613487">
    <property type="protein sequence ID" value="PMD20018.1"/>
    <property type="molecule type" value="Genomic_DNA"/>
</dbReference>
<name>A0A2J6Q180_9HELO</name>
<proteinExistence type="predicted"/>
<protein>
    <submittedName>
        <fullName evidence="1">Uncharacterized protein</fullName>
    </submittedName>
</protein>
<sequence length="210" mass="23438">MVLASRVRVIYRRVEIDWETFRKMREQGEQITLRDVTLGIKKFKATDLRDKIFAVLGFSGNLRGGLAALNYTMKLSKVYFEAAVRLVGGESVCRILFAAGIGHFCDITPGLEGLLSWVLDWSRAFHIALSFINPTVDYYAGGDAQVDMHRLEDASSPLSAHLPDTTAELAPILDGGVSSDNRIKAVLDPAHAKEHWQRLLDAYQLMQCVK</sequence>
<evidence type="ECO:0000313" key="2">
    <source>
        <dbReference type="Proteomes" id="UP000235672"/>
    </source>
</evidence>
<dbReference type="AlphaFoldDB" id="A0A2J6Q180"/>